<keyword evidence="2 8" id="KW-0813">Transport</keyword>
<dbReference type="Proteomes" id="UP000260351">
    <property type="component" value="Unassembled WGS sequence"/>
</dbReference>
<dbReference type="Pfam" id="PF00593">
    <property type="entry name" value="TonB_dep_Rec_b-barrel"/>
    <property type="match status" value="1"/>
</dbReference>
<feature type="signal peptide" evidence="10">
    <location>
        <begin position="1"/>
        <end position="29"/>
    </location>
</feature>
<evidence type="ECO:0000313" key="13">
    <source>
        <dbReference type="EMBL" id="RFF29636.1"/>
    </source>
</evidence>
<dbReference type="SUPFAM" id="SSF56935">
    <property type="entry name" value="Porins"/>
    <property type="match status" value="1"/>
</dbReference>
<evidence type="ECO:0000256" key="3">
    <source>
        <dbReference type="ARBA" id="ARBA00022452"/>
    </source>
</evidence>
<organism evidence="13 14">
    <name type="scientific">Wenzhouxiangella sediminis</name>
    <dbReference type="NCBI Taxonomy" id="1792836"/>
    <lineage>
        <taxon>Bacteria</taxon>
        <taxon>Pseudomonadati</taxon>
        <taxon>Pseudomonadota</taxon>
        <taxon>Gammaproteobacteria</taxon>
        <taxon>Chromatiales</taxon>
        <taxon>Wenzhouxiangellaceae</taxon>
        <taxon>Wenzhouxiangella</taxon>
    </lineage>
</organism>
<evidence type="ECO:0000256" key="1">
    <source>
        <dbReference type="ARBA" id="ARBA00004571"/>
    </source>
</evidence>
<gene>
    <name evidence="13" type="ORF">DZC52_11910</name>
</gene>
<evidence type="ECO:0000256" key="4">
    <source>
        <dbReference type="ARBA" id="ARBA00022692"/>
    </source>
</evidence>
<name>A0A3E1K6S4_9GAMM</name>
<keyword evidence="6 8" id="KW-0472">Membrane</keyword>
<dbReference type="PANTHER" id="PTHR47234">
    <property type="match status" value="1"/>
</dbReference>
<feature type="chain" id="PRO_5017543100" evidence="10">
    <location>
        <begin position="30"/>
        <end position="924"/>
    </location>
</feature>
<dbReference type="Gene3D" id="2.170.130.10">
    <property type="entry name" value="TonB-dependent receptor, plug domain"/>
    <property type="match status" value="1"/>
</dbReference>
<dbReference type="GO" id="GO:0009279">
    <property type="term" value="C:cell outer membrane"/>
    <property type="evidence" value="ECO:0007669"/>
    <property type="project" value="UniProtKB-SubCell"/>
</dbReference>
<dbReference type="Gene3D" id="2.40.170.20">
    <property type="entry name" value="TonB-dependent receptor, beta-barrel domain"/>
    <property type="match status" value="1"/>
</dbReference>
<dbReference type="Pfam" id="PF07715">
    <property type="entry name" value="Plug"/>
    <property type="match status" value="1"/>
</dbReference>
<dbReference type="OrthoDB" id="9815954at2"/>
<evidence type="ECO:0000256" key="7">
    <source>
        <dbReference type="ARBA" id="ARBA00023237"/>
    </source>
</evidence>
<protein>
    <submittedName>
        <fullName evidence="13">TonB-dependent receptor</fullName>
    </submittedName>
</protein>
<dbReference type="InterPro" id="IPR037066">
    <property type="entry name" value="Plug_dom_sf"/>
</dbReference>
<evidence type="ECO:0000256" key="9">
    <source>
        <dbReference type="RuleBase" id="RU003357"/>
    </source>
</evidence>
<evidence type="ECO:0000256" key="2">
    <source>
        <dbReference type="ARBA" id="ARBA00022448"/>
    </source>
</evidence>
<dbReference type="InterPro" id="IPR012910">
    <property type="entry name" value="Plug_dom"/>
</dbReference>
<evidence type="ECO:0000256" key="5">
    <source>
        <dbReference type="ARBA" id="ARBA00023077"/>
    </source>
</evidence>
<dbReference type="PROSITE" id="PS52016">
    <property type="entry name" value="TONB_DEPENDENT_REC_3"/>
    <property type="match status" value="1"/>
</dbReference>
<feature type="domain" description="TonB-dependent receptor-like beta-barrel" evidence="11">
    <location>
        <begin position="395"/>
        <end position="884"/>
    </location>
</feature>
<sequence>MHCNRNRLSQAIRLGLAAGLIGFSALAWSQDTGDDDGEQTPSEDEGQVLLDRVEVTGSRIRRSDVEGPTPVLIIGRDEFENQGYLTVQDVLDSLTQNTGGSLSQQFVFGFTPGASGVNLRAFGTGRTLVLLDGRRIPVYPLGLSGTTNFFDLSSIPTAIIDRVEVLTDGASAIYGSDAIGGVVNIITRKDFDGLSSRMRVGDTDEGGYATRQYEIVGGVAGDRTSASLSLQYMGNEELMSTERSYAASDVADPLGRGLYSTFGSNIVEIDPATGGIILTPAPGCGQADGPLGGAGIPPGTPGTGTLFGGSPCSFDRTAFRQLFPENDRSTLSGRVDHELESGINLFVFGRWTKSETHTRIEPFPYAGTALFGGGAANPVVPNNGGIITGPNGGPAVFIRRLIEFGPRTTDIETESRGATVGANGLIAGNWEWEAAYSYNVQEVFSRRGGSIIVSALERRIEDGLDLFQPIPQSVVDAVSFAPFTDAESQNDLIDFQVSGFLPWSLPGGPVGLAAVAEYEQQSFFDRRDPITLLGDASDGGSAGAGERDRSALGFELSLPMLETLEFNLAARWDDYDDASETGSAISPKVSAIWRPLDNLMLRGSWGQTFRAPDLQRLFGSTTTAFQTVNDTVVCQALGGQVGSALAPGVVNGPNNPYGAGFDPCVQTVQSVRTLTGSNIALEEEEGESFTVGAVWNVTDELALAIDAYRMELEQIISTPTGQFIINQCATGDQAFCNLITRDASGTLNGGQLTAVAQNLSLQEIEGIDLSISYDYNAGRLGRFSLESETTWVSELATQFNEDAQKTEGVGIFSIPEWRSNLTLNWNRGDLGATLRTSYIGSLGGINSSAPLSSSQEIDDYLTFNAQFRYDFGANTRLSLGVNNLTNEAPPTDPTNPQWPWYINAGGFYSPFGREYYLQWEQRWF</sequence>
<keyword evidence="14" id="KW-1185">Reference proteome</keyword>
<evidence type="ECO:0000256" key="10">
    <source>
        <dbReference type="SAM" id="SignalP"/>
    </source>
</evidence>
<keyword evidence="4 8" id="KW-0812">Transmembrane</keyword>
<dbReference type="InterPro" id="IPR000531">
    <property type="entry name" value="Beta-barrel_TonB"/>
</dbReference>
<comment type="similarity">
    <text evidence="8 9">Belongs to the TonB-dependent receptor family.</text>
</comment>
<keyword evidence="10" id="KW-0732">Signal</keyword>
<keyword evidence="3 8" id="KW-1134">Transmembrane beta strand</keyword>
<dbReference type="InterPro" id="IPR039426">
    <property type="entry name" value="TonB-dep_rcpt-like"/>
</dbReference>
<proteinExistence type="inferred from homology"/>
<keyword evidence="7 8" id="KW-0998">Cell outer membrane</keyword>
<evidence type="ECO:0000313" key="14">
    <source>
        <dbReference type="Proteomes" id="UP000260351"/>
    </source>
</evidence>
<reference evidence="13 14" key="1">
    <citation type="submission" date="2018-08" db="EMBL/GenBank/DDBJ databases">
        <title>Wenzhouxiangella salilacus sp. nov., a novel bacterium isolated from a saline lake in Xinjiang Province, China.</title>
        <authorList>
            <person name="Han S."/>
        </authorList>
    </citation>
    <scope>NUCLEOTIDE SEQUENCE [LARGE SCALE GENOMIC DNA]</scope>
    <source>
        <strain evidence="13 14">XDB06</strain>
    </source>
</reference>
<comment type="caution">
    <text evidence="13">The sequence shown here is derived from an EMBL/GenBank/DDBJ whole genome shotgun (WGS) entry which is preliminary data.</text>
</comment>
<keyword evidence="13" id="KW-0675">Receptor</keyword>
<comment type="subcellular location">
    <subcellularLocation>
        <location evidence="1 8">Cell outer membrane</location>
        <topology evidence="1 8">Multi-pass membrane protein</topology>
    </subcellularLocation>
</comment>
<feature type="domain" description="TonB-dependent receptor plug" evidence="12">
    <location>
        <begin position="66"/>
        <end position="182"/>
    </location>
</feature>
<dbReference type="InterPro" id="IPR036942">
    <property type="entry name" value="Beta-barrel_TonB_sf"/>
</dbReference>
<evidence type="ECO:0000259" key="12">
    <source>
        <dbReference type="Pfam" id="PF07715"/>
    </source>
</evidence>
<dbReference type="EMBL" id="QUZK01000043">
    <property type="protein sequence ID" value="RFF29636.1"/>
    <property type="molecule type" value="Genomic_DNA"/>
</dbReference>
<accession>A0A3E1K6S4</accession>
<dbReference type="PANTHER" id="PTHR47234:SF1">
    <property type="entry name" value="TONB-DEPENDENT RECEPTOR"/>
    <property type="match status" value="1"/>
</dbReference>
<dbReference type="RefSeq" id="WP_116651374.1">
    <property type="nucleotide sequence ID" value="NZ_QUZK01000043.1"/>
</dbReference>
<evidence type="ECO:0000259" key="11">
    <source>
        <dbReference type="Pfam" id="PF00593"/>
    </source>
</evidence>
<dbReference type="AlphaFoldDB" id="A0A3E1K6S4"/>
<keyword evidence="5 9" id="KW-0798">TonB box</keyword>
<evidence type="ECO:0000256" key="8">
    <source>
        <dbReference type="PROSITE-ProRule" id="PRU01360"/>
    </source>
</evidence>
<evidence type="ECO:0000256" key="6">
    <source>
        <dbReference type="ARBA" id="ARBA00023136"/>
    </source>
</evidence>